<reference evidence="2 3" key="1">
    <citation type="submission" date="2018-10" db="EMBL/GenBank/DDBJ databases">
        <title>A high-quality apple genome assembly.</title>
        <authorList>
            <person name="Hu J."/>
        </authorList>
    </citation>
    <scope>NUCLEOTIDE SEQUENCE [LARGE SCALE GENOMIC DNA]</scope>
    <source>
        <strain evidence="3">cv. HFTH1</strain>
        <tissue evidence="2">Young leaf</tissue>
    </source>
</reference>
<protein>
    <submittedName>
        <fullName evidence="2">Uncharacterized protein</fullName>
    </submittedName>
</protein>
<organism evidence="2 3">
    <name type="scientific">Malus domestica</name>
    <name type="common">Apple</name>
    <name type="synonym">Pyrus malus</name>
    <dbReference type="NCBI Taxonomy" id="3750"/>
    <lineage>
        <taxon>Eukaryota</taxon>
        <taxon>Viridiplantae</taxon>
        <taxon>Streptophyta</taxon>
        <taxon>Embryophyta</taxon>
        <taxon>Tracheophyta</taxon>
        <taxon>Spermatophyta</taxon>
        <taxon>Magnoliopsida</taxon>
        <taxon>eudicotyledons</taxon>
        <taxon>Gunneridae</taxon>
        <taxon>Pentapetalae</taxon>
        <taxon>rosids</taxon>
        <taxon>fabids</taxon>
        <taxon>Rosales</taxon>
        <taxon>Rosaceae</taxon>
        <taxon>Amygdaloideae</taxon>
        <taxon>Maleae</taxon>
        <taxon>Malus</taxon>
    </lineage>
</organism>
<proteinExistence type="inferred from homology"/>
<dbReference type="Pfam" id="PF00232">
    <property type="entry name" value="Glyco_hydro_1"/>
    <property type="match status" value="1"/>
</dbReference>
<dbReference type="GO" id="GO:0004553">
    <property type="term" value="F:hydrolase activity, hydrolyzing O-glycosyl compounds"/>
    <property type="evidence" value="ECO:0007669"/>
    <property type="project" value="InterPro"/>
</dbReference>
<comment type="caution">
    <text evidence="2">The sequence shown here is derived from an EMBL/GenBank/DDBJ whole genome shotgun (WGS) entry which is preliminary data.</text>
</comment>
<dbReference type="AlphaFoldDB" id="A0A498KGE2"/>
<evidence type="ECO:0000313" key="2">
    <source>
        <dbReference type="EMBL" id="RXI04672.1"/>
    </source>
</evidence>
<evidence type="ECO:0000256" key="1">
    <source>
        <dbReference type="ARBA" id="ARBA00010838"/>
    </source>
</evidence>
<evidence type="ECO:0000313" key="3">
    <source>
        <dbReference type="Proteomes" id="UP000290289"/>
    </source>
</evidence>
<dbReference type="GO" id="GO:0005975">
    <property type="term" value="P:carbohydrate metabolic process"/>
    <property type="evidence" value="ECO:0007669"/>
    <property type="project" value="InterPro"/>
</dbReference>
<dbReference type="Gene3D" id="3.20.20.80">
    <property type="entry name" value="Glycosidases"/>
    <property type="match status" value="1"/>
</dbReference>
<dbReference type="InterPro" id="IPR001360">
    <property type="entry name" value="Glyco_hydro_1"/>
</dbReference>
<dbReference type="EMBL" id="RDQH01000329">
    <property type="protein sequence ID" value="RXI04672.1"/>
    <property type="molecule type" value="Genomic_DNA"/>
</dbReference>
<dbReference type="Proteomes" id="UP000290289">
    <property type="component" value="Chromosome 3"/>
</dbReference>
<gene>
    <name evidence="2" type="ORF">DVH24_038946</name>
</gene>
<sequence>MHLYGCNGFRCFFFFGELFRYSFVIFTPRRKITIVFTLLSFPIEKALQDDTSVFETQCNSSLEDWSRVKYLDGYIKSLREAIRNGSNAEVYFIWSLDSLELLGAYKSSYNLYYSSSLVNLVTTNYDDVSLDLILRVEI</sequence>
<dbReference type="SUPFAM" id="SSF51445">
    <property type="entry name" value="(Trans)glycosidases"/>
    <property type="match status" value="1"/>
</dbReference>
<accession>A0A498KGE2</accession>
<keyword evidence="3" id="KW-1185">Reference proteome</keyword>
<dbReference type="InterPro" id="IPR017853">
    <property type="entry name" value="GH"/>
</dbReference>
<name>A0A498KGE2_MALDO</name>
<comment type="similarity">
    <text evidence="1">Belongs to the glycosyl hydrolase 1 family.</text>
</comment>